<name>A0A6J5S4Z5_9CAUD</name>
<proteinExistence type="predicted"/>
<sequence length="52" mass="5308">MLRKLRGKKTYIVAVLAAAAAAAAALGYPIPEYVWPLLAAAGLGAVRSAVGR</sequence>
<reference evidence="1" key="1">
    <citation type="submission" date="2020-05" db="EMBL/GenBank/DDBJ databases">
        <authorList>
            <person name="Chiriac C."/>
            <person name="Salcher M."/>
            <person name="Ghai R."/>
            <person name="Kavagutti S V."/>
        </authorList>
    </citation>
    <scope>NUCLEOTIDE SEQUENCE</scope>
</reference>
<evidence type="ECO:0000313" key="1">
    <source>
        <dbReference type="EMBL" id="CAB4202595.1"/>
    </source>
</evidence>
<accession>A0A6J5S4Z5</accession>
<protein>
    <submittedName>
        <fullName evidence="1">Uncharacterized protein</fullName>
    </submittedName>
</protein>
<gene>
    <name evidence="1" type="ORF">UFOVP1366_36</name>
</gene>
<dbReference type="EMBL" id="LR797326">
    <property type="protein sequence ID" value="CAB4202595.1"/>
    <property type="molecule type" value="Genomic_DNA"/>
</dbReference>
<organism evidence="1">
    <name type="scientific">uncultured Caudovirales phage</name>
    <dbReference type="NCBI Taxonomy" id="2100421"/>
    <lineage>
        <taxon>Viruses</taxon>
        <taxon>Duplodnaviria</taxon>
        <taxon>Heunggongvirae</taxon>
        <taxon>Uroviricota</taxon>
        <taxon>Caudoviricetes</taxon>
        <taxon>Peduoviridae</taxon>
        <taxon>Maltschvirus</taxon>
        <taxon>Maltschvirus maltsch</taxon>
    </lineage>
</organism>